<dbReference type="EMBL" id="CAJHJT010000056">
    <property type="protein sequence ID" value="CAD7013522.1"/>
    <property type="molecule type" value="Genomic_DNA"/>
</dbReference>
<proteinExistence type="predicted"/>
<feature type="region of interest" description="Disordered" evidence="1">
    <location>
        <begin position="28"/>
        <end position="49"/>
    </location>
</feature>
<evidence type="ECO:0000256" key="1">
    <source>
        <dbReference type="SAM" id="MobiDB-lite"/>
    </source>
</evidence>
<protein>
    <submittedName>
        <fullName evidence="2">(Mediterranean fruit fly) hypothetical protein</fullName>
    </submittedName>
</protein>
<keyword evidence="3" id="KW-1185">Reference proteome</keyword>
<reference evidence="2" key="1">
    <citation type="submission" date="2020-11" db="EMBL/GenBank/DDBJ databases">
        <authorList>
            <person name="Whitehead M."/>
        </authorList>
    </citation>
    <scope>NUCLEOTIDE SEQUENCE</scope>
    <source>
        <strain evidence="2">EGII</strain>
    </source>
</reference>
<evidence type="ECO:0000313" key="2">
    <source>
        <dbReference type="EMBL" id="CAD7013522.1"/>
    </source>
</evidence>
<dbReference type="Proteomes" id="UP000606786">
    <property type="component" value="Unassembled WGS sequence"/>
</dbReference>
<evidence type="ECO:0000313" key="3">
    <source>
        <dbReference type="Proteomes" id="UP000606786"/>
    </source>
</evidence>
<comment type="caution">
    <text evidence="2">The sequence shown here is derived from an EMBL/GenBank/DDBJ whole genome shotgun (WGS) entry which is preliminary data.</text>
</comment>
<accession>A0A811VHB9</accession>
<gene>
    <name evidence="2" type="ORF">CCAP1982_LOCUS21582</name>
</gene>
<dbReference type="AlphaFoldDB" id="A0A811VHB9"/>
<organism evidence="2 3">
    <name type="scientific">Ceratitis capitata</name>
    <name type="common">Mediterranean fruit fly</name>
    <name type="synonym">Tephritis capitata</name>
    <dbReference type="NCBI Taxonomy" id="7213"/>
    <lineage>
        <taxon>Eukaryota</taxon>
        <taxon>Metazoa</taxon>
        <taxon>Ecdysozoa</taxon>
        <taxon>Arthropoda</taxon>
        <taxon>Hexapoda</taxon>
        <taxon>Insecta</taxon>
        <taxon>Pterygota</taxon>
        <taxon>Neoptera</taxon>
        <taxon>Endopterygota</taxon>
        <taxon>Diptera</taxon>
        <taxon>Brachycera</taxon>
        <taxon>Muscomorpha</taxon>
        <taxon>Tephritoidea</taxon>
        <taxon>Tephritidae</taxon>
        <taxon>Ceratitis</taxon>
        <taxon>Ceratitis</taxon>
    </lineage>
</organism>
<name>A0A811VHB9_CERCA</name>
<sequence length="99" mass="10752">MFINGFLEVQPLRDECFGAFDGLLHPPLITKHQPPSEESPRTKRKSNGSVAADMALAREVFRSREGSTVSIGKYGSSFNLHVDMVVGVSGVCSLKTSKV</sequence>